<dbReference type="AlphaFoldDB" id="A0A6M8SQQ1"/>
<dbReference type="Gene3D" id="2.20.130.30">
    <property type="entry name" value="Protein of unknown function DUF2782"/>
    <property type="match status" value="1"/>
</dbReference>
<dbReference type="InterPro" id="IPR021357">
    <property type="entry name" value="DUF2782"/>
</dbReference>
<name>A0A6M8SQQ1_9NEIS</name>
<evidence type="ECO:0000256" key="1">
    <source>
        <dbReference type="SAM" id="SignalP"/>
    </source>
</evidence>
<organism evidence="2 3">
    <name type="scientific">Deefgea piscis</name>
    <dbReference type="NCBI Taxonomy" id="2739061"/>
    <lineage>
        <taxon>Bacteria</taxon>
        <taxon>Pseudomonadati</taxon>
        <taxon>Pseudomonadota</taxon>
        <taxon>Betaproteobacteria</taxon>
        <taxon>Neisseriales</taxon>
        <taxon>Chitinibacteraceae</taxon>
        <taxon>Deefgea</taxon>
    </lineage>
</organism>
<dbReference type="KEGG" id="dee:HQN60_06970"/>
<keyword evidence="3" id="KW-1185">Reference proteome</keyword>
<feature type="chain" id="PRO_5026703463" evidence="1">
    <location>
        <begin position="19"/>
        <end position="110"/>
    </location>
</feature>
<sequence length="110" mass="12039">MRHLILSLSFCLALPAFAATIGDGVADTPPAMPAETKSTKPQPQPDIRIVEKGDATLTEYRINGRLYQIKVVPKVGQPYFLIDPNGQGNFVTQGNMIDNIAVPSWVILEF</sequence>
<reference evidence="2 3" key="1">
    <citation type="submission" date="2020-05" db="EMBL/GenBank/DDBJ databases">
        <title>Complete genome sequence of Deefgea sp. D17.</title>
        <authorList>
            <person name="Bae J.-W."/>
            <person name="Han J.E."/>
        </authorList>
    </citation>
    <scope>NUCLEOTIDE SEQUENCE [LARGE SCALE GENOMIC DNA]</scope>
    <source>
        <strain evidence="2 3">D17</strain>
    </source>
</reference>
<evidence type="ECO:0000313" key="2">
    <source>
        <dbReference type="EMBL" id="QKJ66458.1"/>
    </source>
</evidence>
<keyword evidence="1" id="KW-0732">Signal</keyword>
<feature type="signal peptide" evidence="1">
    <location>
        <begin position="1"/>
        <end position="18"/>
    </location>
</feature>
<dbReference type="Proteomes" id="UP000504844">
    <property type="component" value="Chromosome"/>
</dbReference>
<dbReference type="EMBL" id="CP054143">
    <property type="protein sequence ID" value="QKJ66458.1"/>
    <property type="molecule type" value="Genomic_DNA"/>
</dbReference>
<gene>
    <name evidence="2" type="ORF">HQN60_06970</name>
</gene>
<dbReference type="RefSeq" id="WP_173532962.1">
    <property type="nucleotide sequence ID" value="NZ_CP054143.1"/>
</dbReference>
<protein>
    <submittedName>
        <fullName evidence="2">DUF2782 domain-containing protein</fullName>
    </submittedName>
</protein>
<evidence type="ECO:0000313" key="3">
    <source>
        <dbReference type="Proteomes" id="UP000504844"/>
    </source>
</evidence>
<dbReference type="Pfam" id="PF11191">
    <property type="entry name" value="DUF2782"/>
    <property type="match status" value="1"/>
</dbReference>
<proteinExistence type="predicted"/>
<accession>A0A6M8SQQ1</accession>